<dbReference type="Gene3D" id="1.10.10.60">
    <property type="entry name" value="Homeodomain-like"/>
    <property type="match status" value="2"/>
</dbReference>
<keyword evidence="3" id="KW-0804">Transcription</keyword>
<dbReference type="PANTHER" id="PTHR46796">
    <property type="entry name" value="HTH-TYPE TRANSCRIPTIONAL ACTIVATOR RHAS-RELATED"/>
    <property type="match status" value="1"/>
</dbReference>
<dbReference type="InterPro" id="IPR050204">
    <property type="entry name" value="AraC_XylS_family_regulators"/>
</dbReference>
<dbReference type="SMART" id="SM00342">
    <property type="entry name" value="HTH_ARAC"/>
    <property type="match status" value="1"/>
</dbReference>
<name>A0A1S1PQL5_9ACTN</name>
<evidence type="ECO:0000313" key="6">
    <source>
        <dbReference type="Proteomes" id="UP000179769"/>
    </source>
</evidence>
<dbReference type="RefSeq" id="WP_071066230.1">
    <property type="nucleotide sequence ID" value="NZ_MAXA01000249.1"/>
</dbReference>
<evidence type="ECO:0000256" key="2">
    <source>
        <dbReference type="ARBA" id="ARBA00023125"/>
    </source>
</evidence>
<dbReference type="PANTHER" id="PTHR46796:SF13">
    <property type="entry name" value="HTH-TYPE TRANSCRIPTIONAL ACTIVATOR RHAS"/>
    <property type="match status" value="1"/>
</dbReference>
<keyword evidence="6" id="KW-1185">Reference proteome</keyword>
<dbReference type="Pfam" id="PF12833">
    <property type="entry name" value="HTH_18"/>
    <property type="match status" value="1"/>
</dbReference>
<dbReference type="GO" id="GO:0003700">
    <property type="term" value="F:DNA-binding transcription factor activity"/>
    <property type="evidence" value="ECO:0007669"/>
    <property type="project" value="InterPro"/>
</dbReference>
<organism evidence="5 6">
    <name type="scientific">Parafrankia soli</name>
    <dbReference type="NCBI Taxonomy" id="2599596"/>
    <lineage>
        <taxon>Bacteria</taxon>
        <taxon>Bacillati</taxon>
        <taxon>Actinomycetota</taxon>
        <taxon>Actinomycetes</taxon>
        <taxon>Frankiales</taxon>
        <taxon>Frankiaceae</taxon>
        <taxon>Parafrankia</taxon>
    </lineage>
</organism>
<dbReference type="PROSITE" id="PS01124">
    <property type="entry name" value="HTH_ARAC_FAMILY_2"/>
    <property type="match status" value="1"/>
</dbReference>
<keyword evidence="2" id="KW-0238">DNA-binding</keyword>
<sequence>MDVLADVLAVSGVRGALGARIEAGENWGWWAAASRGAAFHAVTAGTAWLAGPGQSARQLMPGDVVLLPSGTEHVLASDTDTLARTGAHAFDSWEWADSGAVRIGSGPVRTHILCAHYSHDPAVTTQVLTLLPDLVHIRADNAGGCLEDTVRLLGRELAHPRLGTAVVLDRLVDVLLIQLLRVWLATGQTRPAASWLGVLDDPVVGAAVAKLHEDPARAWTTEALAGEISVSRATLSRRFPAVVGETPGAYLTRWRMDLAARRLRDTDDALESIARSVGYTSVYAFNRAFTRARSQPPGRYRVSARDSARGS</sequence>
<dbReference type="GO" id="GO:0043565">
    <property type="term" value="F:sequence-specific DNA binding"/>
    <property type="evidence" value="ECO:0007669"/>
    <property type="project" value="InterPro"/>
</dbReference>
<dbReference type="Proteomes" id="UP000179769">
    <property type="component" value="Unassembled WGS sequence"/>
</dbReference>
<dbReference type="InterPro" id="IPR032783">
    <property type="entry name" value="AraC_lig"/>
</dbReference>
<dbReference type="InterPro" id="IPR018060">
    <property type="entry name" value="HTH_AraC"/>
</dbReference>
<dbReference type="SUPFAM" id="SSF46689">
    <property type="entry name" value="Homeodomain-like"/>
    <property type="match status" value="2"/>
</dbReference>
<evidence type="ECO:0000259" key="4">
    <source>
        <dbReference type="PROSITE" id="PS01124"/>
    </source>
</evidence>
<dbReference type="AlphaFoldDB" id="A0A1S1PQL5"/>
<comment type="caution">
    <text evidence="5">The sequence shown here is derived from an EMBL/GenBank/DDBJ whole genome shotgun (WGS) entry which is preliminary data.</text>
</comment>
<keyword evidence="1" id="KW-0805">Transcription regulation</keyword>
<dbReference type="InterPro" id="IPR018062">
    <property type="entry name" value="HTH_AraC-typ_CS"/>
</dbReference>
<evidence type="ECO:0000256" key="3">
    <source>
        <dbReference type="ARBA" id="ARBA00023163"/>
    </source>
</evidence>
<proteinExistence type="predicted"/>
<dbReference type="Pfam" id="PF12852">
    <property type="entry name" value="Cupin_6"/>
    <property type="match status" value="1"/>
</dbReference>
<dbReference type="PROSITE" id="PS00041">
    <property type="entry name" value="HTH_ARAC_FAMILY_1"/>
    <property type="match status" value="1"/>
</dbReference>
<evidence type="ECO:0000256" key="1">
    <source>
        <dbReference type="ARBA" id="ARBA00023015"/>
    </source>
</evidence>
<accession>A0A1S1PQL5</accession>
<dbReference type="OrthoDB" id="241790at2"/>
<dbReference type="EMBL" id="MAXA01000249">
    <property type="protein sequence ID" value="OHV22184.1"/>
    <property type="molecule type" value="Genomic_DNA"/>
</dbReference>
<protein>
    <submittedName>
        <fullName evidence="5">AraC family transcriptional regulator</fullName>
    </submittedName>
</protein>
<reference evidence="6" key="1">
    <citation type="submission" date="2016-07" db="EMBL/GenBank/DDBJ databases">
        <title>Frankia sp. NRRL B-16219 Genome sequencing.</title>
        <authorList>
            <person name="Ghodhbane-Gtari F."/>
            <person name="Swanson E."/>
            <person name="Gueddou A."/>
            <person name="Louati M."/>
            <person name="Nouioui I."/>
            <person name="Hezbri K."/>
            <person name="Abebe-Akele F."/>
            <person name="Simpson S."/>
            <person name="Morris K."/>
            <person name="Thomas K."/>
            <person name="Gtari M."/>
            <person name="Tisa L.S."/>
        </authorList>
    </citation>
    <scope>NUCLEOTIDE SEQUENCE [LARGE SCALE GENOMIC DNA]</scope>
    <source>
        <strain evidence="6">NRRL B-16219</strain>
    </source>
</reference>
<evidence type="ECO:0000313" key="5">
    <source>
        <dbReference type="EMBL" id="OHV22184.1"/>
    </source>
</evidence>
<feature type="domain" description="HTH araC/xylS-type" evidence="4">
    <location>
        <begin position="205"/>
        <end position="303"/>
    </location>
</feature>
<dbReference type="InterPro" id="IPR009057">
    <property type="entry name" value="Homeodomain-like_sf"/>
</dbReference>
<gene>
    <name evidence="5" type="ORF">BBK14_25785</name>
</gene>